<evidence type="ECO:0000313" key="3">
    <source>
        <dbReference type="Proteomes" id="UP000022910"/>
    </source>
</evidence>
<reference evidence="2 3" key="1">
    <citation type="submission" date="2014-02" db="EMBL/GenBank/DDBJ databases">
        <title>Single nucleus genome sequencing reveals high similarity among nuclei of an endomycorrhizal fungus.</title>
        <authorList>
            <person name="Lin K."/>
            <person name="Geurts R."/>
            <person name="Zhang Z."/>
            <person name="Limpens E."/>
            <person name="Saunders D.G."/>
            <person name="Mu D."/>
            <person name="Pang E."/>
            <person name="Cao H."/>
            <person name="Cha H."/>
            <person name="Lin T."/>
            <person name="Zhou Q."/>
            <person name="Shang Y."/>
            <person name="Li Y."/>
            <person name="Ivanov S."/>
            <person name="Sharma T."/>
            <person name="Velzen R.V."/>
            <person name="Ruijter N.D."/>
            <person name="Aanen D.K."/>
            <person name="Win J."/>
            <person name="Kamoun S."/>
            <person name="Bisseling T."/>
            <person name="Huang S."/>
        </authorList>
    </citation>
    <scope>NUCLEOTIDE SEQUENCE [LARGE SCALE GENOMIC DNA]</scope>
    <source>
        <strain evidence="3">DAOM197198w</strain>
    </source>
</reference>
<comment type="caution">
    <text evidence="2">The sequence shown here is derived from an EMBL/GenBank/DDBJ whole genome shotgun (WGS) entry which is preliminary data.</text>
</comment>
<dbReference type="OrthoDB" id="346907at2759"/>
<dbReference type="AlphaFoldDB" id="A0A015IH32"/>
<dbReference type="PROSITE" id="PS50011">
    <property type="entry name" value="PROTEIN_KINASE_DOM"/>
    <property type="match status" value="1"/>
</dbReference>
<organism evidence="2 3">
    <name type="scientific">Rhizophagus irregularis (strain DAOM 197198w)</name>
    <name type="common">Glomus intraradices</name>
    <dbReference type="NCBI Taxonomy" id="1432141"/>
    <lineage>
        <taxon>Eukaryota</taxon>
        <taxon>Fungi</taxon>
        <taxon>Fungi incertae sedis</taxon>
        <taxon>Mucoromycota</taxon>
        <taxon>Glomeromycotina</taxon>
        <taxon>Glomeromycetes</taxon>
        <taxon>Glomerales</taxon>
        <taxon>Glomeraceae</taxon>
        <taxon>Rhizophagus</taxon>
    </lineage>
</organism>
<dbReference type="SUPFAM" id="SSF56112">
    <property type="entry name" value="Protein kinase-like (PK-like)"/>
    <property type="match status" value="1"/>
</dbReference>
<dbReference type="PRINTS" id="PR00109">
    <property type="entry name" value="TYRKINASE"/>
</dbReference>
<dbReference type="InterPro" id="IPR011009">
    <property type="entry name" value="Kinase-like_dom_sf"/>
</dbReference>
<dbReference type="Gene3D" id="1.10.510.10">
    <property type="entry name" value="Transferase(Phosphotransferase) domain 1"/>
    <property type="match status" value="1"/>
</dbReference>
<dbReference type="SMR" id="A0A015IH32"/>
<dbReference type="InterPro" id="IPR000719">
    <property type="entry name" value="Prot_kinase_dom"/>
</dbReference>
<dbReference type="GO" id="GO:0004674">
    <property type="term" value="F:protein serine/threonine kinase activity"/>
    <property type="evidence" value="ECO:0007669"/>
    <property type="project" value="TreeGrafter"/>
</dbReference>
<dbReference type="InterPro" id="IPR001245">
    <property type="entry name" value="Ser-Thr/Tyr_kinase_cat_dom"/>
</dbReference>
<feature type="domain" description="Protein kinase" evidence="1">
    <location>
        <begin position="56"/>
        <end position="340"/>
    </location>
</feature>
<accession>A0A015IH32</accession>
<dbReference type="PANTHER" id="PTHR44329">
    <property type="entry name" value="SERINE/THREONINE-PROTEIN KINASE TNNI3K-RELATED"/>
    <property type="match status" value="1"/>
</dbReference>
<dbReference type="Pfam" id="PF07714">
    <property type="entry name" value="PK_Tyr_Ser-Thr"/>
    <property type="match status" value="1"/>
</dbReference>
<proteinExistence type="predicted"/>
<dbReference type="InterPro" id="IPR051681">
    <property type="entry name" value="Ser/Thr_Kinases-Pseudokinases"/>
</dbReference>
<dbReference type="HOGENOM" id="CLU_000288_7_34_1"/>
<name>A0A015IH32_RHIIW</name>
<dbReference type="GO" id="GO:0005524">
    <property type="term" value="F:ATP binding"/>
    <property type="evidence" value="ECO:0007669"/>
    <property type="project" value="InterPro"/>
</dbReference>
<sequence length="364" mass="42410">MTQFNEDLMKALARFLGPYDNNISSGNNRIDEILKASQRNSIDDDDFLEWIEFNKLVNFKYISRGGIGEIYSAIWKDGPSNSADIFDRLFNRKGECFIVVKFFKKDKEFFNELIKTYKIIGTCPRASGLENLVHIYGATRDYENGNYGIVMEYLNSGNLEKYLENNWESITWKEKLGILKDAAHGLLKLHDAGLIHGDLHTRNVMISTNLYDHPTGYLGDFGLCRTDESNESNSRIQKNVIPYMAPELLLGEGYTKKADIYSFGLIMYQVATNTRPERYRHYKHRLANDILNGRRPGFNRDLMPHCYESLMRNCWSNGKRNRPKAETLYARFCEWEENYYKRNSPFKNFRLQRVEPSGNGNGYF</sequence>
<keyword evidence="3" id="KW-1185">Reference proteome</keyword>
<dbReference type="Proteomes" id="UP000022910">
    <property type="component" value="Unassembled WGS sequence"/>
</dbReference>
<gene>
    <name evidence="2" type="ORF">RirG_215790</name>
</gene>
<evidence type="ECO:0000259" key="1">
    <source>
        <dbReference type="PROSITE" id="PS50011"/>
    </source>
</evidence>
<protein>
    <submittedName>
        <fullName evidence="2">Mkk1p</fullName>
    </submittedName>
</protein>
<evidence type="ECO:0000313" key="2">
    <source>
        <dbReference type="EMBL" id="EXX56482.1"/>
    </source>
</evidence>
<dbReference type="EMBL" id="JEMT01027695">
    <property type="protein sequence ID" value="EXX56482.1"/>
    <property type="molecule type" value="Genomic_DNA"/>
</dbReference>